<dbReference type="AlphaFoldDB" id="A0A455SPX3"/>
<evidence type="ECO:0000313" key="1">
    <source>
        <dbReference type="EMBL" id="BBH88245.1"/>
    </source>
</evidence>
<sequence length="111" mass="12306">MHAAPPPPTEIQKRSVSPGKLVSLSAFTPFGSFIDINACTLLYTVLAVKFATDLQKQKATEQAAADLYLAAPVEIQRVKLQKCQTEMQEFTAFLKRSILQTRLSLPENKVK</sequence>
<organism evidence="1">
    <name type="scientific">Thermosporothrix sp. COM3</name>
    <dbReference type="NCBI Taxonomy" id="2490863"/>
    <lineage>
        <taxon>Bacteria</taxon>
        <taxon>Bacillati</taxon>
        <taxon>Chloroflexota</taxon>
        <taxon>Ktedonobacteria</taxon>
        <taxon>Ktedonobacterales</taxon>
        <taxon>Thermosporotrichaceae</taxon>
        <taxon>Thermosporothrix</taxon>
    </lineage>
</organism>
<accession>A0A455SPX3</accession>
<proteinExistence type="predicted"/>
<protein>
    <submittedName>
        <fullName evidence="1">Uncharacterized protein</fullName>
    </submittedName>
</protein>
<gene>
    <name evidence="1" type="ORF">KTC_29960</name>
</gene>
<name>A0A455SPX3_9CHLR</name>
<reference evidence="1" key="1">
    <citation type="submission" date="2018-12" db="EMBL/GenBank/DDBJ databases">
        <title>Novel natural products biosynthetic potential of the class Ktedonobacteria.</title>
        <authorList>
            <person name="Zheng Y."/>
            <person name="Saitou A."/>
            <person name="Wang C.M."/>
            <person name="Toyoda A."/>
            <person name="Minakuchi Y."/>
            <person name="Sekiguchi Y."/>
            <person name="Ueda K."/>
            <person name="Takano H."/>
            <person name="Sakai Y."/>
            <person name="Yokota A."/>
            <person name="Yabe S."/>
        </authorList>
    </citation>
    <scope>NUCLEOTIDE SEQUENCE</scope>
    <source>
        <strain evidence="1">COM3</strain>
    </source>
</reference>
<dbReference type="EMBL" id="AP019376">
    <property type="protein sequence ID" value="BBH88245.1"/>
    <property type="molecule type" value="Genomic_DNA"/>
</dbReference>